<dbReference type="AlphaFoldDB" id="A0A8J2YAX1"/>
<dbReference type="GO" id="GO:0016787">
    <property type="term" value="F:hydrolase activity"/>
    <property type="evidence" value="ECO:0007669"/>
    <property type="project" value="UniProtKB-KW"/>
</dbReference>
<evidence type="ECO:0000256" key="4">
    <source>
        <dbReference type="ARBA" id="ARBA00007353"/>
    </source>
</evidence>
<comment type="caution">
    <text evidence="13">The sequence shown here is derived from an EMBL/GenBank/DDBJ whole genome shotgun (WGS) entry which is preliminary data.</text>
</comment>
<dbReference type="PANTHER" id="PTHR30616:SF2">
    <property type="entry name" value="PURINE NUCLEOSIDE PHOSPHORYLASE LACC1"/>
    <property type="match status" value="1"/>
</dbReference>
<evidence type="ECO:0000256" key="3">
    <source>
        <dbReference type="ARBA" id="ARBA00003215"/>
    </source>
</evidence>
<dbReference type="SUPFAM" id="SSF64438">
    <property type="entry name" value="CNF1/YfiH-like putative cysteine hydrolases"/>
    <property type="match status" value="1"/>
</dbReference>
<sequence length="279" mass="31220">MEPFYMRQDTSIPYFSLKEWEEKFPHLVVGMSARDIHSKEDPDRWNYALHVGEDPGRVVQNREQLLSQLRFPVSSWTCANQVHGTHVHVVDQSERGRGKESQETAIPATDGLITGEEDVLLSSFYADCVPLLFYSPEADIVGVAHAGWRGTVGEIGRRMVEAMESKGASAKTILAAIAPSIGGCCYEVDEKVAHPLLEVLPDASSEVLRPVQPGKWKLDLRQANRQLLMRAGLQPENIIVTKWCTSCHPELFHSHRRDQGKTGRMVAFIGKRKGRGRHG</sequence>
<evidence type="ECO:0000256" key="2">
    <source>
        <dbReference type="ARBA" id="ARBA00001947"/>
    </source>
</evidence>
<dbReference type="GO" id="GO:0017061">
    <property type="term" value="F:S-methyl-5-thioadenosine phosphorylase activity"/>
    <property type="evidence" value="ECO:0007669"/>
    <property type="project" value="UniProtKB-EC"/>
</dbReference>
<evidence type="ECO:0000256" key="10">
    <source>
        <dbReference type="ARBA" id="ARBA00048968"/>
    </source>
</evidence>
<organism evidence="13 14">
    <name type="scientific">Marinithermofilum abyssi</name>
    <dbReference type="NCBI Taxonomy" id="1571185"/>
    <lineage>
        <taxon>Bacteria</taxon>
        <taxon>Bacillati</taxon>
        <taxon>Bacillota</taxon>
        <taxon>Bacilli</taxon>
        <taxon>Bacillales</taxon>
        <taxon>Thermoactinomycetaceae</taxon>
        <taxon>Marinithermofilum</taxon>
    </lineage>
</organism>
<keyword evidence="7" id="KW-0378">Hydrolase</keyword>
<dbReference type="PANTHER" id="PTHR30616">
    <property type="entry name" value="UNCHARACTERIZED PROTEIN YFIH"/>
    <property type="match status" value="1"/>
</dbReference>
<dbReference type="InterPro" id="IPR011324">
    <property type="entry name" value="Cytotoxic_necrot_fac-like_cat"/>
</dbReference>
<reference evidence="13" key="1">
    <citation type="journal article" date="2014" name="Int. J. Syst. Evol. Microbiol.">
        <title>Complete genome sequence of Corynebacterium casei LMG S-19264T (=DSM 44701T), isolated from a smear-ripened cheese.</title>
        <authorList>
            <consortium name="US DOE Joint Genome Institute (JGI-PGF)"/>
            <person name="Walter F."/>
            <person name="Albersmeier A."/>
            <person name="Kalinowski J."/>
            <person name="Ruckert C."/>
        </authorList>
    </citation>
    <scope>NUCLEOTIDE SEQUENCE</scope>
    <source>
        <strain evidence="13">CGMCC 1.15179</strain>
    </source>
</reference>
<comment type="function">
    <text evidence="3">Purine nucleoside enzyme that catalyzes the phosphorolysis of adenosine and inosine nucleosides, yielding D-ribose 1-phosphate and the respective free bases, adenine and hypoxanthine. Also catalyzes the phosphorolysis of S-methyl-5'-thioadenosine into adenine and S-methyl-5-thio-alpha-D-ribose 1-phosphate. Also has adenosine deaminase activity.</text>
</comment>
<keyword evidence="6" id="KW-0479">Metal-binding</keyword>
<reference evidence="13" key="2">
    <citation type="submission" date="2020-09" db="EMBL/GenBank/DDBJ databases">
        <authorList>
            <person name="Sun Q."/>
            <person name="Zhou Y."/>
        </authorList>
    </citation>
    <scope>NUCLEOTIDE SEQUENCE</scope>
    <source>
        <strain evidence="13">CGMCC 1.15179</strain>
    </source>
</reference>
<evidence type="ECO:0000256" key="9">
    <source>
        <dbReference type="ARBA" id="ARBA00047989"/>
    </source>
</evidence>
<evidence type="ECO:0000256" key="7">
    <source>
        <dbReference type="ARBA" id="ARBA00022801"/>
    </source>
</evidence>
<evidence type="ECO:0000256" key="8">
    <source>
        <dbReference type="ARBA" id="ARBA00022833"/>
    </source>
</evidence>
<dbReference type="Pfam" id="PF02578">
    <property type="entry name" value="Cu-oxidase_4"/>
    <property type="match status" value="1"/>
</dbReference>
<comment type="similarity">
    <text evidence="4 12">Belongs to the purine nucleoside phosphorylase YfiH/LACC1 family.</text>
</comment>
<keyword evidence="14" id="KW-1185">Reference proteome</keyword>
<evidence type="ECO:0000313" key="13">
    <source>
        <dbReference type="EMBL" id="GGE22440.1"/>
    </source>
</evidence>
<comment type="catalytic activity">
    <reaction evidence="11">
        <text>S-methyl-5'-thioadenosine + phosphate = 5-(methylsulfanyl)-alpha-D-ribose 1-phosphate + adenine</text>
        <dbReference type="Rhea" id="RHEA:11852"/>
        <dbReference type="ChEBI" id="CHEBI:16708"/>
        <dbReference type="ChEBI" id="CHEBI:17509"/>
        <dbReference type="ChEBI" id="CHEBI:43474"/>
        <dbReference type="ChEBI" id="CHEBI:58533"/>
        <dbReference type="EC" id="2.4.2.28"/>
    </reaction>
    <physiologicalReaction direction="left-to-right" evidence="11">
        <dbReference type="Rhea" id="RHEA:11853"/>
    </physiologicalReaction>
</comment>
<keyword evidence="5" id="KW-0808">Transferase</keyword>
<name>A0A8J2YAX1_9BACL</name>
<dbReference type="RefSeq" id="WP_188648286.1">
    <property type="nucleotide sequence ID" value="NZ_BMHQ01000009.1"/>
</dbReference>
<evidence type="ECO:0000256" key="12">
    <source>
        <dbReference type="RuleBase" id="RU361274"/>
    </source>
</evidence>
<comment type="cofactor">
    <cofactor evidence="2">
        <name>Zn(2+)</name>
        <dbReference type="ChEBI" id="CHEBI:29105"/>
    </cofactor>
</comment>
<evidence type="ECO:0000256" key="11">
    <source>
        <dbReference type="ARBA" id="ARBA00049893"/>
    </source>
</evidence>
<comment type="catalytic activity">
    <reaction evidence="1">
        <text>inosine + phosphate = alpha-D-ribose 1-phosphate + hypoxanthine</text>
        <dbReference type="Rhea" id="RHEA:27646"/>
        <dbReference type="ChEBI" id="CHEBI:17368"/>
        <dbReference type="ChEBI" id="CHEBI:17596"/>
        <dbReference type="ChEBI" id="CHEBI:43474"/>
        <dbReference type="ChEBI" id="CHEBI:57720"/>
        <dbReference type="EC" id="2.4.2.1"/>
    </reaction>
    <physiologicalReaction direction="left-to-right" evidence="1">
        <dbReference type="Rhea" id="RHEA:27647"/>
    </physiologicalReaction>
</comment>
<comment type="catalytic activity">
    <reaction evidence="9">
        <text>adenosine + H2O + H(+) = inosine + NH4(+)</text>
        <dbReference type="Rhea" id="RHEA:24408"/>
        <dbReference type="ChEBI" id="CHEBI:15377"/>
        <dbReference type="ChEBI" id="CHEBI:15378"/>
        <dbReference type="ChEBI" id="CHEBI:16335"/>
        <dbReference type="ChEBI" id="CHEBI:17596"/>
        <dbReference type="ChEBI" id="CHEBI:28938"/>
        <dbReference type="EC" id="3.5.4.4"/>
    </reaction>
    <physiologicalReaction direction="left-to-right" evidence="9">
        <dbReference type="Rhea" id="RHEA:24409"/>
    </physiologicalReaction>
</comment>
<keyword evidence="8" id="KW-0862">Zinc</keyword>
<evidence type="ECO:0000313" key="14">
    <source>
        <dbReference type="Proteomes" id="UP000625210"/>
    </source>
</evidence>
<dbReference type="NCBIfam" id="TIGR00726">
    <property type="entry name" value="peptidoglycan editing factor PgeF"/>
    <property type="match status" value="1"/>
</dbReference>
<dbReference type="InterPro" id="IPR003730">
    <property type="entry name" value="Cu_polyphenol_OxRdtase"/>
</dbReference>
<evidence type="ECO:0000256" key="5">
    <source>
        <dbReference type="ARBA" id="ARBA00022679"/>
    </source>
</evidence>
<gene>
    <name evidence="13" type="ORF">GCM10011571_25650</name>
</gene>
<comment type="catalytic activity">
    <reaction evidence="10">
        <text>adenosine + phosphate = alpha-D-ribose 1-phosphate + adenine</text>
        <dbReference type="Rhea" id="RHEA:27642"/>
        <dbReference type="ChEBI" id="CHEBI:16335"/>
        <dbReference type="ChEBI" id="CHEBI:16708"/>
        <dbReference type="ChEBI" id="CHEBI:43474"/>
        <dbReference type="ChEBI" id="CHEBI:57720"/>
        <dbReference type="EC" id="2.4.2.1"/>
    </reaction>
    <physiologicalReaction direction="left-to-right" evidence="10">
        <dbReference type="Rhea" id="RHEA:27643"/>
    </physiologicalReaction>
</comment>
<proteinExistence type="inferred from homology"/>
<dbReference type="EMBL" id="BMHQ01000009">
    <property type="protein sequence ID" value="GGE22440.1"/>
    <property type="molecule type" value="Genomic_DNA"/>
</dbReference>
<dbReference type="CDD" id="cd16833">
    <property type="entry name" value="YfiH"/>
    <property type="match status" value="1"/>
</dbReference>
<dbReference type="InterPro" id="IPR038371">
    <property type="entry name" value="Cu_polyphenol_OxRdtase_sf"/>
</dbReference>
<accession>A0A8J2YAX1</accession>
<dbReference type="Proteomes" id="UP000625210">
    <property type="component" value="Unassembled WGS sequence"/>
</dbReference>
<protein>
    <recommendedName>
        <fullName evidence="12">Purine nucleoside phosphorylase</fullName>
    </recommendedName>
</protein>
<evidence type="ECO:0000256" key="6">
    <source>
        <dbReference type="ARBA" id="ARBA00022723"/>
    </source>
</evidence>
<dbReference type="GO" id="GO:0005507">
    <property type="term" value="F:copper ion binding"/>
    <property type="evidence" value="ECO:0007669"/>
    <property type="project" value="TreeGrafter"/>
</dbReference>
<evidence type="ECO:0000256" key="1">
    <source>
        <dbReference type="ARBA" id="ARBA00000553"/>
    </source>
</evidence>
<dbReference type="Gene3D" id="3.60.140.10">
    <property type="entry name" value="CNF1/YfiH-like putative cysteine hydrolases"/>
    <property type="match status" value="1"/>
</dbReference>